<evidence type="ECO:0000313" key="2">
    <source>
        <dbReference type="Proteomes" id="UP000257109"/>
    </source>
</evidence>
<sequence length="72" mass="8443">MRGMRGMREIGVMRGMKGMIEEKRIRGMRNCKLKVYIDYELKVGQVITSFDIQGQERVRLVTLAFGDYALIW</sequence>
<name>A0A371GWQ4_MUCPR</name>
<organism evidence="1 2">
    <name type="scientific">Mucuna pruriens</name>
    <name type="common">Velvet bean</name>
    <name type="synonym">Dolichos pruriens</name>
    <dbReference type="NCBI Taxonomy" id="157652"/>
    <lineage>
        <taxon>Eukaryota</taxon>
        <taxon>Viridiplantae</taxon>
        <taxon>Streptophyta</taxon>
        <taxon>Embryophyta</taxon>
        <taxon>Tracheophyta</taxon>
        <taxon>Spermatophyta</taxon>
        <taxon>Magnoliopsida</taxon>
        <taxon>eudicotyledons</taxon>
        <taxon>Gunneridae</taxon>
        <taxon>Pentapetalae</taxon>
        <taxon>rosids</taxon>
        <taxon>fabids</taxon>
        <taxon>Fabales</taxon>
        <taxon>Fabaceae</taxon>
        <taxon>Papilionoideae</taxon>
        <taxon>50 kb inversion clade</taxon>
        <taxon>NPAAA clade</taxon>
        <taxon>indigoferoid/millettioid clade</taxon>
        <taxon>Phaseoleae</taxon>
        <taxon>Mucuna</taxon>
    </lineage>
</organism>
<protein>
    <submittedName>
        <fullName evidence="1">Uncharacterized protein</fullName>
    </submittedName>
</protein>
<keyword evidence="2" id="KW-1185">Reference proteome</keyword>
<reference evidence="1" key="1">
    <citation type="submission" date="2018-05" db="EMBL/GenBank/DDBJ databases">
        <title>Draft genome of Mucuna pruriens seed.</title>
        <authorList>
            <person name="Nnadi N.E."/>
            <person name="Vos R."/>
            <person name="Hasami M.H."/>
            <person name="Devisetty U.K."/>
            <person name="Aguiy J.C."/>
        </authorList>
    </citation>
    <scope>NUCLEOTIDE SEQUENCE [LARGE SCALE GENOMIC DNA]</scope>
    <source>
        <strain evidence="1">JCA_2017</strain>
    </source>
</reference>
<comment type="caution">
    <text evidence="1">The sequence shown here is derived from an EMBL/GenBank/DDBJ whole genome shotgun (WGS) entry which is preliminary data.</text>
</comment>
<feature type="non-terminal residue" evidence="1">
    <location>
        <position position="1"/>
    </location>
</feature>
<dbReference type="Proteomes" id="UP000257109">
    <property type="component" value="Unassembled WGS sequence"/>
</dbReference>
<evidence type="ECO:0000313" key="1">
    <source>
        <dbReference type="EMBL" id="RDX94982.1"/>
    </source>
</evidence>
<dbReference type="AlphaFoldDB" id="A0A371GWQ4"/>
<dbReference type="EMBL" id="QJKJ01004239">
    <property type="protein sequence ID" value="RDX94982.1"/>
    <property type="molecule type" value="Genomic_DNA"/>
</dbReference>
<proteinExistence type="predicted"/>
<accession>A0A371GWQ4</accession>
<gene>
    <name evidence="1" type="ORF">CR513_22556</name>
</gene>